<keyword evidence="1" id="KW-0853">WD repeat</keyword>
<accession>A0A7J6NUD8</accession>
<proteinExistence type="predicted"/>
<dbReference type="Pfam" id="PF00400">
    <property type="entry name" value="WD40"/>
    <property type="match status" value="1"/>
</dbReference>
<evidence type="ECO:0000256" key="1">
    <source>
        <dbReference type="PROSITE-ProRule" id="PRU00221"/>
    </source>
</evidence>
<dbReference type="Gene3D" id="2.130.10.10">
    <property type="entry name" value="YVTN repeat-like/Quinoprotein amine dehydrogenase"/>
    <property type="match status" value="1"/>
</dbReference>
<sequence length="79" mass="7792">MCAQFHPTQDLVVSASLDQTIRVWDTTGLRDKTVSIGSMGGGGSMMGPMGGLGAGNRGGAGGSLGSGADMFGTTDAVVK</sequence>
<dbReference type="PROSITE" id="PS50082">
    <property type="entry name" value="WD_REPEATS_2"/>
    <property type="match status" value="1"/>
</dbReference>
<dbReference type="InterPro" id="IPR036322">
    <property type="entry name" value="WD40_repeat_dom_sf"/>
</dbReference>
<organism evidence="2 3">
    <name type="scientific">Perkinsus olseni</name>
    <name type="common">Perkinsus atlanticus</name>
    <dbReference type="NCBI Taxonomy" id="32597"/>
    <lineage>
        <taxon>Eukaryota</taxon>
        <taxon>Sar</taxon>
        <taxon>Alveolata</taxon>
        <taxon>Perkinsozoa</taxon>
        <taxon>Perkinsea</taxon>
        <taxon>Perkinsida</taxon>
        <taxon>Perkinsidae</taxon>
        <taxon>Perkinsus</taxon>
    </lineage>
</organism>
<protein>
    <submittedName>
        <fullName evidence="2">Uncharacterized protein</fullName>
    </submittedName>
</protein>
<keyword evidence="3" id="KW-1185">Reference proteome</keyword>
<dbReference type="AlphaFoldDB" id="A0A7J6NUD8"/>
<evidence type="ECO:0000313" key="2">
    <source>
        <dbReference type="EMBL" id="KAF4687176.1"/>
    </source>
</evidence>
<dbReference type="PROSITE" id="PS50294">
    <property type="entry name" value="WD_REPEATS_REGION"/>
    <property type="match status" value="1"/>
</dbReference>
<gene>
    <name evidence="2" type="ORF">FOZ63_016903</name>
</gene>
<dbReference type="SUPFAM" id="SSF50978">
    <property type="entry name" value="WD40 repeat-like"/>
    <property type="match status" value="1"/>
</dbReference>
<feature type="repeat" description="WD" evidence="1">
    <location>
        <begin position="1"/>
        <end position="25"/>
    </location>
</feature>
<dbReference type="EMBL" id="JABANO010040113">
    <property type="protein sequence ID" value="KAF4687176.1"/>
    <property type="molecule type" value="Genomic_DNA"/>
</dbReference>
<dbReference type="Proteomes" id="UP000553632">
    <property type="component" value="Unassembled WGS sequence"/>
</dbReference>
<reference evidence="2 3" key="1">
    <citation type="submission" date="2020-04" db="EMBL/GenBank/DDBJ databases">
        <title>Perkinsus olseni comparative genomics.</title>
        <authorList>
            <person name="Bogema D.R."/>
        </authorList>
    </citation>
    <scope>NUCLEOTIDE SEQUENCE [LARGE SCALE GENOMIC DNA]</scope>
    <source>
        <strain evidence="2 3">ATCC PRA-207</strain>
    </source>
</reference>
<name>A0A7J6NUD8_PEROL</name>
<dbReference type="InterPro" id="IPR015943">
    <property type="entry name" value="WD40/YVTN_repeat-like_dom_sf"/>
</dbReference>
<dbReference type="InterPro" id="IPR001680">
    <property type="entry name" value="WD40_rpt"/>
</dbReference>
<comment type="caution">
    <text evidence="2">The sequence shown here is derived from an EMBL/GenBank/DDBJ whole genome shotgun (WGS) entry which is preliminary data.</text>
</comment>
<evidence type="ECO:0000313" key="3">
    <source>
        <dbReference type="Proteomes" id="UP000553632"/>
    </source>
</evidence>